<evidence type="ECO:0000259" key="2">
    <source>
        <dbReference type="PROSITE" id="PS50181"/>
    </source>
</evidence>
<dbReference type="SMART" id="SM00256">
    <property type="entry name" value="FBOX"/>
    <property type="match status" value="1"/>
</dbReference>
<dbReference type="EMBL" id="HBUE01111915">
    <property type="protein sequence ID" value="CAG6489227.1"/>
    <property type="molecule type" value="Transcribed_RNA"/>
</dbReference>
<sequence>MASESVPTLAMSSCTLGIEKAKLVPAEFQANVLEEIFKYLNVSDLLQVRCTCRRWKETVDDCSELMERVLIKFPENLVFDRNYQPVKLVPAKNVTFTESRVSSVQTWWPPIGHRLVHLTVKNCEMSFSMLVKVLKHTPELKRLDYLCPSYRAAVVDFGNLKLGKLECLSIDVPNEEILDIAIELRNLFPNLKTLKVLKQISTEALIKRKENLGDVLEEVHLKSAGKLMDGLLQIERLKCLDISGIVTNKMLCKIGDACPKLQSIAVNTEQKITLKPTFLEKMIELQNLTIRGREFEEKGHIIGIEKYFYWTRINFTELSNTHLRQICLIGIEPEPFSLQQYLKKSANIRILIFKFCWFESWTEIFILAEKFDLLEQLELNSIYVKHQDYSLCEYFDKLKFLKIVFCTLPETLLVTFFSLCPQLEEIYLRSVAGITDNVIGTMLKSTTMLQKLTLVECSITDAAIEYIAKSNLRLKQVTIENCSNVSKEAVDRLKLVQQNSK</sequence>
<dbReference type="SUPFAM" id="SSF52047">
    <property type="entry name" value="RNI-like"/>
    <property type="match status" value="1"/>
</dbReference>
<protein>
    <submittedName>
        <fullName evidence="3">F-box/LRR-repeat protein 7</fullName>
    </submittedName>
</protein>
<dbReference type="Gene3D" id="3.80.10.10">
    <property type="entry name" value="Ribonuclease Inhibitor"/>
    <property type="match status" value="2"/>
</dbReference>
<dbReference type="SUPFAM" id="SSF81383">
    <property type="entry name" value="F-box domain"/>
    <property type="match status" value="1"/>
</dbReference>
<dbReference type="InterPro" id="IPR006553">
    <property type="entry name" value="Leu-rich_rpt_Cys-con_subtyp"/>
</dbReference>
<dbReference type="InterPro" id="IPR032675">
    <property type="entry name" value="LRR_dom_sf"/>
</dbReference>
<dbReference type="SMART" id="SM00367">
    <property type="entry name" value="LRR_CC"/>
    <property type="match status" value="2"/>
</dbReference>
<organism evidence="3">
    <name type="scientific">Culex pipiens</name>
    <name type="common">House mosquito</name>
    <dbReference type="NCBI Taxonomy" id="7175"/>
    <lineage>
        <taxon>Eukaryota</taxon>
        <taxon>Metazoa</taxon>
        <taxon>Ecdysozoa</taxon>
        <taxon>Arthropoda</taxon>
        <taxon>Hexapoda</taxon>
        <taxon>Insecta</taxon>
        <taxon>Pterygota</taxon>
        <taxon>Neoptera</taxon>
        <taxon>Endopterygota</taxon>
        <taxon>Diptera</taxon>
        <taxon>Nematocera</taxon>
        <taxon>Culicoidea</taxon>
        <taxon>Culicidae</taxon>
        <taxon>Culicinae</taxon>
        <taxon>Culicini</taxon>
        <taxon>Culex</taxon>
        <taxon>Culex</taxon>
    </lineage>
</organism>
<reference evidence="3" key="1">
    <citation type="submission" date="2021-05" db="EMBL/GenBank/DDBJ databases">
        <authorList>
            <person name="Alioto T."/>
            <person name="Alioto T."/>
            <person name="Gomez Garrido J."/>
        </authorList>
    </citation>
    <scope>NUCLEOTIDE SEQUENCE</scope>
</reference>
<dbReference type="PANTHER" id="PTHR13318">
    <property type="entry name" value="PARTNER OF PAIRED, ISOFORM B-RELATED"/>
    <property type="match status" value="1"/>
</dbReference>
<evidence type="ECO:0000313" key="3">
    <source>
        <dbReference type="EMBL" id="CAG6489227.1"/>
    </source>
</evidence>
<dbReference type="Gene3D" id="1.20.1280.50">
    <property type="match status" value="1"/>
</dbReference>
<evidence type="ECO:0000256" key="1">
    <source>
        <dbReference type="ARBA" id="ARBA00022786"/>
    </source>
</evidence>
<dbReference type="GO" id="GO:0031146">
    <property type="term" value="P:SCF-dependent proteasomal ubiquitin-dependent protein catabolic process"/>
    <property type="evidence" value="ECO:0007669"/>
    <property type="project" value="TreeGrafter"/>
</dbReference>
<dbReference type="PROSITE" id="PS50181">
    <property type="entry name" value="FBOX"/>
    <property type="match status" value="1"/>
</dbReference>
<dbReference type="CDD" id="cd09917">
    <property type="entry name" value="F-box_SF"/>
    <property type="match status" value="1"/>
</dbReference>
<dbReference type="AlphaFoldDB" id="A0A8D8C999"/>
<dbReference type="InterPro" id="IPR036047">
    <property type="entry name" value="F-box-like_dom_sf"/>
</dbReference>
<proteinExistence type="predicted"/>
<dbReference type="Pfam" id="PF12937">
    <property type="entry name" value="F-box-like"/>
    <property type="match status" value="1"/>
</dbReference>
<feature type="domain" description="F-box" evidence="2">
    <location>
        <begin position="22"/>
        <end position="69"/>
    </location>
</feature>
<name>A0A8D8C999_CULPI</name>
<keyword evidence="1" id="KW-0833">Ubl conjugation pathway</keyword>
<dbReference type="InterPro" id="IPR001810">
    <property type="entry name" value="F-box_dom"/>
</dbReference>
<dbReference type="GO" id="GO:0019005">
    <property type="term" value="C:SCF ubiquitin ligase complex"/>
    <property type="evidence" value="ECO:0007669"/>
    <property type="project" value="TreeGrafter"/>
</dbReference>
<accession>A0A8D8C999</accession>